<dbReference type="Proteomes" id="UP000681722">
    <property type="component" value="Unassembled WGS sequence"/>
</dbReference>
<comment type="caution">
    <text evidence="1">The sequence shown here is derived from an EMBL/GenBank/DDBJ whole genome shotgun (WGS) entry which is preliminary data.</text>
</comment>
<proteinExistence type="predicted"/>
<sequence>MSTLPQFDTIKNSLYRTRNEKYPPLPNFIDDVKLEGSWRLTLNNEDFLVIDNSSPRYLCFGTTDSLKLLCDSEHIFMDGTFKSCPSPFAQIKTKARTYPYSTSFVLALK</sequence>
<dbReference type="EMBL" id="CAJOBC010086502">
    <property type="protein sequence ID" value="CAF4344771.1"/>
    <property type="molecule type" value="Genomic_DNA"/>
</dbReference>
<name>A0A815RU17_9BILA</name>
<evidence type="ECO:0000313" key="3">
    <source>
        <dbReference type="Proteomes" id="UP000663829"/>
    </source>
</evidence>
<evidence type="ECO:0000313" key="2">
    <source>
        <dbReference type="EMBL" id="CAF4344771.1"/>
    </source>
</evidence>
<organism evidence="1 3">
    <name type="scientific">Didymodactylos carnosus</name>
    <dbReference type="NCBI Taxonomy" id="1234261"/>
    <lineage>
        <taxon>Eukaryota</taxon>
        <taxon>Metazoa</taxon>
        <taxon>Spiralia</taxon>
        <taxon>Gnathifera</taxon>
        <taxon>Rotifera</taxon>
        <taxon>Eurotatoria</taxon>
        <taxon>Bdelloidea</taxon>
        <taxon>Philodinida</taxon>
        <taxon>Philodinidae</taxon>
        <taxon>Didymodactylos</taxon>
    </lineage>
</organism>
<evidence type="ECO:0000313" key="1">
    <source>
        <dbReference type="EMBL" id="CAF1479501.1"/>
    </source>
</evidence>
<dbReference type="AlphaFoldDB" id="A0A815RU17"/>
<dbReference type="Proteomes" id="UP000663829">
    <property type="component" value="Unassembled WGS sequence"/>
</dbReference>
<dbReference type="OrthoDB" id="6598911at2759"/>
<gene>
    <name evidence="1" type="ORF">GPM918_LOCUS35779</name>
    <name evidence="2" type="ORF">SRO942_LOCUS36496</name>
</gene>
<reference evidence="1" key="1">
    <citation type="submission" date="2021-02" db="EMBL/GenBank/DDBJ databases">
        <authorList>
            <person name="Nowell W R."/>
        </authorList>
    </citation>
    <scope>NUCLEOTIDE SEQUENCE</scope>
</reference>
<protein>
    <submittedName>
        <fullName evidence="1">Uncharacterized protein</fullName>
    </submittedName>
</protein>
<accession>A0A815RU17</accession>
<keyword evidence="3" id="KW-1185">Reference proteome</keyword>
<dbReference type="EMBL" id="CAJNOQ010021030">
    <property type="protein sequence ID" value="CAF1479501.1"/>
    <property type="molecule type" value="Genomic_DNA"/>
</dbReference>